<feature type="region of interest" description="Disordered" evidence="6">
    <location>
        <begin position="180"/>
        <end position="217"/>
    </location>
</feature>
<accession>A0ABP0ZVK2</accession>
<dbReference type="InterPro" id="IPR000232">
    <property type="entry name" value="HSF_DNA-bd"/>
</dbReference>
<feature type="compositionally biased region" description="Basic and acidic residues" evidence="6">
    <location>
        <begin position="925"/>
        <end position="938"/>
    </location>
</feature>
<dbReference type="EMBL" id="OZ022411">
    <property type="protein sequence ID" value="CAK9441562.1"/>
    <property type="molecule type" value="Genomic_DNA"/>
</dbReference>
<dbReference type="InterPro" id="IPR036390">
    <property type="entry name" value="WH_DNA-bd_sf"/>
</dbReference>
<dbReference type="PANTHER" id="PTHR10015">
    <property type="entry name" value="HEAT SHOCK TRANSCRIPTION FACTOR"/>
    <property type="match status" value="1"/>
</dbReference>
<keyword evidence="4" id="KW-0539">Nucleus</keyword>
<evidence type="ECO:0000256" key="4">
    <source>
        <dbReference type="ARBA" id="ARBA00023242"/>
    </source>
</evidence>
<feature type="region of interest" description="Disordered" evidence="6">
    <location>
        <begin position="116"/>
        <end position="148"/>
    </location>
</feature>
<proteinExistence type="inferred from homology"/>
<dbReference type="GeneID" id="92210626"/>
<feature type="compositionally biased region" description="Low complexity" evidence="6">
    <location>
        <begin position="255"/>
        <end position="299"/>
    </location>
</feature>
<gene>
    <name evidence="8" type="ORF">LODBEIA_P54300</name>
</gene>
<feature type="compositionally biased region" description="Low complexity" evidence="6">
    <location>
        <begin position="942"/>
        <end position="958"/>
    </location>
</feature>
<dbReference type="InterPro" id="IPR036388">
    <property type="entry name" value="WH-like_DNA-bd_sf"/>
</dbReference>
<protein>
    <recommendedName>
        <fullName evidence="7">HSF-type DNA-binding domain-containing protein</fullName>
    </recommendedName>
</protein>
<feature type="compositionally biased region" description="Polar residues" evidence="6">
    <location>
        <begin position="612"/>
        <end position="625"/>
    </location>
</feature>
<feature type="region of interest" description="Disordered" evidence="6">
    <location>
        <begin position="500"/>
        <end position="575"/>
    </location>
</feature>
<dbReference type="PANTHER" id="PTHR10015:SF427">
    <property type="entry name" value="HEAT SHOCK FACTOR PROTEIN"/>
    <property type="match status" value="1"/>
</dbReference>
<feature type="compositionally biased region" description="Low complexity" evidence="6">
    <location>
        <begin position="642"/>
        <end position="661"/>
    </location>
</feature>
<evidence type="ECO:0000256" key="6">
    <source>
        <dbReference type="SAM" id="MobiDB-lite"/>
    </source>
</evidence>
<evidence type="ECO:0000313" key="9">
    <source>
        <dbReference type="Proteomes" id="UP001497383"/>
    </source>
</evidence>
<feature type="compositionally biased region" description="Basic and acidic residues" evidence="6">
    <location>
        <begin position="1"/>
        <end position="14"/>
    </location>
</feature>
<feature type="region of interest" description="Disordered" evidence="6">
    <location>
        <begin position="831"/>
        <end position="1017"/>
    </location>
</feature>
<keyword evidence="3" id="KW-0238">DNA-binding</keyword>
<dbReference type="RefSeq" id="XP_066832368.1">
    <property type="nucleotide sequence ID" value="XM_066975762.1"/>
</dbReference>
<comment type="subcellular location">
    <subcellularLocation>
        <location evidence="1">Nucleus</location>
    </subcellularLocation>
</comment>
<evidence type="ECO:0000256" key="2">
    <source>
        <dbReference type="ARBA" id="ARBA00006403"/>
    </source>
</evidence>
<dbReference type="Proteomes" id="UP001497383">
    <property type="component" value="Chromosome 7"/>
</dbReference>
<keyword evidence="9" id="KW-1185">Reference proteome</keyword>
<evidence type="ECO:0000313" key="8">
    <source>
        <dbReference type="EMBL" id="CAK9441562.1"/>
    </source>
</evidence>
<feature type="compositionally biased region" description="Low complexity" evidence="6">
    <location>
        <begin position="200"/>
        <end position="217"/>
    </location>
</feature>
<feature type="region of interest" description="Disordered" evidence="6">
    <location>
        <begin position="255"/>
        <end position="309"/>
    </location>
</feature>
<evidence type="ECO:0000256" key="5">
    <source>
        <dbReference type="RuleBase" id="RU004020"/>
    </source>
</evidence>
<feature type="compositionally biased region" description="Polar residues" evidence="6">
    <location>
        <begin position="662"/>
        <end position="673"/>
    </location>
</feature>
<feature type="compositionally biased region" description="Low complexity" evidence="6">
    <location>
        <begin position="116"/>
        <end position="134"/>
    </location>
</feature>
<feature type="compositionally biased region" description="Low complexity" evidence="6">
    <location>
        <begin position="407"/>
        <end position="432"/>
    </location>
</feature>
<name>A0ABP0ZVK2_9ASCO</name>
<evidence type="ECO:0000259" key="7">
    <source>
        <dbReference type="PROSITE" id="PS00434"/>
    </source>
</evidence>
<feature type="region of interest" description="Disordered" evidence="6">
    <location>
        <begin position="347"/>
        <end position="386"/>
    </location>
</feature>
<dbReference type="Gene3D" id="1.10.10.10">
    <property type="entry name" value="Winged helix-like DNA-binding domain superfamily/Winged helix DNA-binding domain"/>
    <property type="match status" value="1"/>
</dbReference>
<feature type="compositionally biased region" description="Polar residues" evidence="6">
    <location>
        <begin position="366"/>
        <end position="386"/>
    </location>
</feature>
<feature type="domain" description="HSF-type DNA-binding" evidence="7">
    <location>
        <begin position="89"/>
        <end position="113"/>
    </location>
</feature>
<sequence>MTKKIHGEDEHDPRTAVTASFTSSSASATTSTAAATTAAAPRVKKNAFVSKLFTMLSDPNLNSLIWWSTNNPEQNTFSLYPGKEFAHCLTRYFKHGNVASFVRQLHMYGFHKVSDSNNSNNNANNPHNHGPGLNDPYGQAIDPSDPTAYLDKDVPPIWEFKHSSGKFKKDDESSLIYIKRRSSSHSSSRNNSYPSDKPTSSSFSRNNSHSQSQQQVPQLQYGVQEYPQQYPPSNGYPQPQLFGYMDSHAQQAFHYQQHQAQPPHHQLQYGHQPASQPQPQHRHQSQPQLQPQTSSQSQPQPIPFGQGLPIYNQPYVYQEENKQQHLGYPNHQHPLSYLQHQPEQFAHFPPHFRGSYPLEQSHDRLQNPQRTNSEPQHRLSSYPQHASQPQFYQVQRPHVNSPMGMIQNQSQSQSRSQQPSQMTSSSSLASTSFPHTSRNTPSDASPKKMSILRGSSIVEPETTRKKSPLSSSGFQFRKVWDQGGARPRNPSVLFDPLAPASQVAASSRGTPSPKPAMSQDASAISPVSKLSQLLRPPPSTIHRPSSATTISSSLSSQSTILASPPPAPAGAGTGTATTAATYSHFHPPLPGLGLDSRQSSIVAPIPQHRIRSSVSQRSAESNSLPPVSASAPITYLPSMNPSSQETTTATSAKSTTSRSSSPLQSNVVKKSSIQSIHERLRPSVFELHSGGSKYSPTTHIGYARGSSNSSSSGVAGGIGGIGGGTGIGAAAVGGVVGAGAGAAGAGGAGSAVGSGGYNGSLGNIAFATASNSIASQSSHGSIFSSAKSSISSFHSNSLSSARNSSFGSIAFSSNSSFSLGPLEHLSSKQIGGSMEDVSGTPSQSPTRTHPIPEHSSNLNRHVQSTQRPKTPNQNRPNSPFGHLARSSSGPIPASLSMLTSGNNNRPNKKVSVTSLLDDSQANAGLEEKNNKSKKKREDDEAATSAAAAAGAAPGVATPQQTHLAPQRPLYLSSSIREERSSQSSNESGVETDVPEQKGDANEEDMSEEDANKRRKIE</sequence>
<dbReference type="SMART" id="SM00415">
    <property type="entry name" value="HSF"/>
    <property type="match status" value="1"/>
</dbReference>
<dbReference type="SUPFAM" id="SSF46785">
    <property type="entry name" value="Winged helix' DNA-binding domain"/>
    <property type="match status" value="1"/>
</dbReference>
<dbReference type="PROSITE" id="PS00434">
    <property type="entry name" value="HSF_DOMAIN"/>
    <property type="match status" value="1"/>
</dbReference>
<feature type="compositionally biased region" description="Polar residues" evidence="6">
    <location>
        <begin position="896"/>
        <end position="922"/>
    </location>
</feature>
<dbReference type="PRINTS" id="PR00056">
    <property type="entry name" value="HSFDOMAIN"/>
</dbReference>
<feature type="compositionally biased region" description="Low complexity" evidence="6">
    <location>
        <begin position="545"/>
        <end position="562"/>
    </location>
</feature>
<organism evidence="8 9">
    <name type="scientific">Lodderomyces beijingensis</name>
    <dbReference type="NCBI Taxonomy" id="1775926"/>
    <lineage>
        <taxon>Eukaryota</taxon>
        <taxon>Fungi</taxon>
        <taxon>Dikarya</taxon>
        <taxon>Ascomycota</taxon>
        <taxon>Saccharomycotina</taxon>
        <taxon>Pichiomycetes</taxon>
        <taxon>Debaryomycetaceae</taxon>
        <taxon>Candida/Lodderomyces clade</taxon>
        <taxon>Lodderomyces</taxon>
    </lineage>
</organism>
<feature type="region of interest" description="Disordered" evidence="6">
    <location>
        <begin position="1"/>
        <end position="22"/>
    </location>
</feature>
<reference evidence="8 9" key="1">
    <citation type="submission" date="2024-03" db="EMBL/GenBank/DDBJ databases">
        <authorList>
            <person name="Brejova B."/>
        </authorList>
    </citation>
    <scope>NUCLEOTIDE SEQUENCE [LARGE SCALE GENOMIC DNA]</scope>
    <source>
        <strain evidence="8 9">CBS 14171</strain>
    </source>
</reference>
<feature type="compositionally biased region" description="Polar residues" evidence="6">
    <location>
        <begin position="433"/>
        <end position="443"/>
    </location>
</feature>
<dbReference type="Pfam" id="PF00447">
    <property type="entry name" value="HSF_DNA-bind"/>
    <property type="match status" value="1"/>
</dbReference>
<feature type="compositionally biased region" description="Polar residues" evidence="6">
    <location>
        <begin position="854"/>
        <end position="877"/>
    </location>
</feature>
<evidence type="ECO:0000256" key="3">
    <source>
        <dbReference type="ARBA" id="ARBA00023125"/>
    </source>
</evidence>
<feature type="region of interest" description="Disordered" evidence="6">
    <location>
        <begin position="607"/>
        <end position="673"/>
    </location>
</feature>
<feature type="region of interest" description="Disordered" evidence="6">
    <location>
        <begin position="401"/>
        <end position="471"/>
    </location>
</feature>
<evidence type="ECO:0000256" key="1">
    <source>
        <dbReference type="ARBA" id="ARBA00004123"/>
    </source>
</evidence>
<comment type="similarity">
    <text evidence="2 5">Belongs to the HSF family.</text>
</comment>